<protein>
    <submittedName>
        <fullName evidence="1">Large terminase protein</fullName>
    </submittedName>
</protein>
<accession>A0A8S5ULT1</accession>
<proteinExistence type="predicted"/>
<evidence type="ECO:0000313" key="1">
    <source>
        <dbReference type="EMBL" id="DAF95380.1"/>
    </source>
</evidence>
<reference evidence="1" key="1">
    <citation type="journal article" date="2021" name="Proc. Natl. Acad. Sci. U.S.A.">
        <title>A Catalog of Tens of Thousands of Viruses from Human Metagenomes Reveals Hidden Associations with Chronic Diseases.</title>
        <authorList>
            <person name="Tisza M.J."/>
            <person name="Buck C.B."/>
        </authorList>
    </citation>
    <scope>NUCLEOTIDE SEQUENCE</scope>
    <source>
        <strain evidence="1">CtCo31</strain>
    </source>
</reference>
<dbReference type="EMBL" id="BK016109">
    <property type="protein sequence ID" value="DAF95380.1"/>
    <property type="molecule type" value="Genomic_DNA"/>
</dbReference>
<sequence length="41" mass="5141">MALVIFTYLTTQERFDDYMETNYNLVRNMFNEELEELENYH</sequence>
<name>A0A8S5ULT1_9CAUD</name>
<organism evidence="1">
    <name type="scientific">Myoviridae sp. ctCo31</name>
    <dbReference type="NCBI Taxonomy" id="2825053"/>
    <lineage>
        <taxon>Viruses</taxon>
        <taxon>Duplodnaviria</taxon>
        <taxon>Heunggongvirae</taxon>
        <taxon>Uroviricota</taxon>
        <taxon>Caudoviricetes</taxon>
    </lineage>
</organism>